<dbReference type="InterPro" id="IPR016185">
    <property type="entry name" value="PreATP-grasp_dom_sf"/>
</dbReference>
<evidence type="ECO:0000256" key="2">
    <source>
        <dbReference type="ARBA" id="ARBA00022741"/>
    </source>
</evidence>
<feature type="non-terminal residue" evidence="5">
    <location>
        <position position="31"/>
    </location>
</feature>
<feature type="domain" description="Biotin carboxylation" evidence="4">
    <location>
        <begin position="1"/>
        <end position="31"/>
    </location>
</feature>
<evidence type="ECO:0000313" key="6">
    <source>
        <dbReference type="Proteomes" id="UP000295281"/>
    </source>
</evidence>
<dbReference type="Gene3D" id="3.40.50.20">
    <property type="match status" value="1"/>
</dbReference>
<dbReference type="PROSITE" id="PS50979">
    <property type="entry name" value="BC"/>
    <property type="match status" value="1"/>
</dbReference>
<reference evidence="5 6" key="1">
    <citation type="submission" date="2019-03" db="EMBL/GenBank/DDBJ databases">
        <title>Genomic Encyclopedia of Type Strains, Phase IV (KMG-IV): sequencing the most valuable type-strain genomes for metagenomic binning, comparative biology and taxonomic classification.</title>
        <authorList>
            <person name="Goeker M."/>
        </authorList>
    </citation>
    <scope>NUCLEOTIDE SEQUENCE [LARGE SCALE GENOMIC DNA]</scope>
    <source>
        <strain evidence="5 6">DSM 46770</strain>
    </source>
</reference>
<dbReference type="RefSeq" id="WP_133742652.1">
    <property type="nucleotide sequence ID" value="NZ_SNYN01000018.1"/>
</dbReference>
<accession>A0A4R6UT05</accession>
<proteinExistence type="predicted"/>
<dbReference type="GO" id="GO:0016874">
    <property type="term" value="F:ligase activity"/>
    <property type="evidence" value="ECO:0007669"/>
    <property type="project" value="UniProtKB-KW"/>
</dbReference>
<name>A0A4R6UT05_9ACTN</name>
<comment type="caution">
    <text evidence="5">The sequence shown here is derived from an EMBL/GenBank/DDBJ whole genome shotgun (WGS) entry which is preliminary data.</text>
</comment>
<dbReference type="InterPro" id="IPR005481">
    <property type="entry name" value="BC-like_N"/>
</dbReference>
<dbReference type="GO" id="GO:0005524">
    <property type="term" value="F:ATP binding"/>
    <property type="evidence" value="ECO:0007669"/>
    <property type="project" value="UniProtKB-KW"/>
</dbReference>
<dbReference type="SUPFAM" id="SSF52440">
    <property type="entry name" value="PreATP-grasp domain"/>
    <property type="match status" value="1"/>
</dbReference>
<evidence type="ECO:0000313" key="5">
    <source>
        <dbReference type="EMBL" id="TDQ48465.1"/>
    </source>
</evidence>
<evidence type="ECO:0000259" key="4">
    <source>
        <dbReference type="PROSITE" id="PS50979"/>
    </source>
</evidence>
<keyword evidence="1" id="KW-0436">Ligase</keyword>
<protein>
    <submittedName>
        <fullName evidence="5">Carbamoyl-phosphate synthase L subunit-like protein</fullName>
    </submittedName>
</protein>
<keyword evidence="3" id="KW-0067">ATP-binding</keyword>
<dbReference type="OrthoDB" id="5166719at2"/>
<evidence type="ECO:0000256" key="3">
    <source>
        <dbReference type="ARBA" id="ARBA00022840"/>
    </source>
</evidence>
<dbReference type="EMBL" id="SNYN01000018">
    <property type="protein sequence ID" value="TDQ48465.1"/>
    <property type="molecule type" value="Genomic_DNA"/>
</dbReference>
<keyword evidence="6" id="KW-1185">Reference proteome</keyword>
<sequence>MRKVLIANRGEIAVRIARACRDAGLTSVAVY</sequence>
<dbReference type="Proteomes" id="UP000295281">
    <property type="component" value="Unassembled WGS sequence"/>
</dbReference>
<dbReference type="InterPro" id="IPR011764">
    <property type="entry name" value="Biotin_carboxylation_dom"/>
</dbReference>
<evidence type="ECO:0000256" key="1">
    <source>
        <dbReference type="ARBA" id="ARBA00022598"/>
    </source>
</evidence>
<gene>
    <name evidence="5" type="ORF">EV190_1181</name>
</gene>
<dbReference type="AlphaFoldDB" id="A0A4R6UT05"/>
<keyword evidence="2" id="KW-0547">Nucleotide-binding</keyword>
<dbReference type="Pfam" id="PF00289">
    <property type="entry name" value="Biotin_carb_N"/>
    <property type="match status" value="1"/>
</dbReference>
<organism evidence="5 6">
    <name type="scientific">Actinorugispora endophytica</name>
    <dbReference type="NCBI Taxonomy" id="1605990"/>
    <lineage>
        <taxon>Bacteria</taxon>
        <taxon>Bacillati</taxon>
        <taxon>Actinomycetota</taxon>
        <taxon>Actinomycetes</taxon>
        <taxon>Streptosporangiales</taxon>
        <taxon>Nocardiopsidaceae</taxon>
        <taxon>Actinorugispora</taxon>
    </lineage>
</organism>